<evidence type="ECO:0000313" key="2">
    <source>
        <dbReference type="EMBL" id="CAF3800272.1"/>
    </source>
</evidence>
<keyword evidence="3" id="KW-1185">Reference proteome</keyword>
<dbReference type="AlphaFoldDB" id="A0A814IW66"/>
<dbReference type="EMBL" id="CAJNOQ010003784">
    <property type="protein sequence ID" value="CAF1029328.1"/>
    <property type="molecule type" value="Genomic_DNA"/>
</dbReference>
<dbReference type="InterPro" id="IPR052058">
    <property type="entry name" value="Alcohol_O-acetyltransferase"/>
</dbReference>
<dbReference type="EMBL" id="CAJOBC010003784">
    <property type="protein sequence ID" value="CAF3800272.1"/>
    <property type="molecule type" value="Genomic_DNA"/>
</dbReference>
<evidence type="ECO:0000313" key="3">
    <source>
        <dbReference type="Proteomes" id="UP000663829"/>
    </source>
</evidence>
<dbReference type="Proteomes" id="UP000681722">
    <property type="component" value="Unassembled WGS sequence"/>
</dbReference>
<gene>
    <name evidence="1" type="ORF">GPM918_LOCUS15197</name>
    <name evidence="2" type="ORF">SRO942_LOCUS15197</name>
</gene>
<comment type="caution">
    <text evidence="1">The sequence shown here is derived from an EMBL/GenBank/DDBJ whole genome shotgun (WGS) entry which is preliminary data.</text>
</comment>
<dbReference type="SUPFAM" id="SSF52777">
    <property type="entry name" value="CoA-dependent acyltransferases"/>
    <property type="match status" value="1"/>
</dbReference>
<sequence length="516" mass="60875">MSTTEMFKIERTFEMDGIEKMFCLHGNWYTVAHVAHLTGDQELLISHVEHIIHQLLKRHTRFRSRLRIHRENSHHIRDPVTKVPYVVEQNFIDTFEYDNDLYSNPDVLKLFYKIHHADTENEWKQLTEDGCNRNPYNDDLTIIFPLFHFLFVLNKDQTDEFHMILFSNHSASDGQSGFIIINDYLTIASSQSYLKEDSVNHEFLPSVTSMVPRPFGIFFSTISRLIRLIYGQQVKHYHPKIPIHPTFAQENVDDERFPFFQPIKTNFLFHSSTKEYYQRLKDACHARKITLHGPLFACLILTVNQCFLLKSQKKLTQHQKLKKFDIELDYNLRERLPQSKLTKQSIGYYIGVSSGHFSHVHLRTRFWSFARACMKKTHRSMERGEVFLLMHAFNDVINDKKMFFKVIRNCENGALSEMNFSNVGKFPFDRASYGDNLKLKGIHVANNGSIYHTSSIMYASCVEQLDFTLAHEWLDDKQQPEQFMKQYIHLIEKCSQFDDDMTLYDVLSKEQIEPNN</sequence>
<protein>
    <recommendedName>
        <fullName evidence="4">Alcohol acetyltransferase</fullName>
    </recommendedName>
</protein>
<reference evidence="1" key="1">
    <citation type="submission" date="2021-02" db="EMBL/GenBank/DDBJ databases">
        <authorList>
            <person name="Nowell W R."/>
        </authorList>
    </citation>
    <scope>NUCLEOTIDE SEQUENCE</scope>
</reference>
<name>A0A814IW66_9BILA</name>
<proteinExistence type="predicted"/>
<dbReference type="Proteomes" id="UP000663829">
    <property type="component" value="Unassembled WGS sequence"/>
</dbReference>
<organism evidence="1 3">
    <name type="scientific">Didymodactylos carnosus</name>
    <dbReference type="NCBI Taxonomy" id="1234261"/>
    <lineage>
        <taxon>Eukaryota</taxon>
        <taxon>Metazoa</taxon>
        <taxon>Spiralia</taxon>
        <taxon>Gnathifera</taxon>
        <taxon>Rotifera</taxon>
        <taxon>Eurotatoria</taxon>
        <taxon>Bdelloidea</taxon>
        <taxon>Philodinida</taxon>
        <taxon>Philodinidae</taxon>
        <taxon>Didymodactylos</taxon>
    </lineage>
</organism>
<dbReference type="PANTHER" id="PTHR28037:SF1">
    <property type="entry name" value="ALCOHOL O-ACETYLTRANSFERASE 1-RELATED"/>
    <property type="match status" value="1"/>
</dbReference>
<evidence type="ECO:0000313" key="1">
    <source>
        <dbReference type="EMBL" id="CAF1029328.1"/>
    </source>
</evidence>
<dbReference type="PANTHER" id="PTHR28037">
    <property type="entry name" value="ALCOHOL O-ACETYLTRANSFERASE 1-RELATED"/>
    <property type="match status" value="1"/>
</dbReference>
<accession>A0A814IW66</accession>
<evidence type="ECO:0008006" key="4">
    <source>
        <dbReference type="Google" id="ProtNLM"/>
    </source>
</evidence>
<dbReference type="OrthoDB" id="10016361at2759"/>